<dbReference type="SUPFAM" id="SSF53474">
    <property type="entry name" value="alpha/beta-Hydrolases"/>
    <property type="match status" value="1"/>
</dbReference>
<proteinExistence type="predicted"/>
<evidence type="ECO:0000313" key="5">
    <source>
        <dbReference type="Proteomes" id="UP000195139"/>
    </source>
</evidence>
<dbReference type="PANTHER" id="PTHR11614">
    <property type="entry name" value="PHOSPHOLIPASE-RELATED"/>
    <property type="match status" value="1"/>
</dbReference>
<reference evidence="3 5" key="2">
    <citation type="submission" date="2018-07" db="EMBL/GenBank/DDBJ databases">
        <title>The Genome Sequence of Enterococcus sp. DIV0659b.</title>
        <authorList>
            <consortium name="The Broad Institute Genomics Platform"/>
            <consortium name="The Broad Institute Genomic Center for Infectious Diseases"/>
            <person name="Earl A."/>
            <person name="Manson A."/>
            <person name="Schwartman J."/>
            <person name="Gilmore M."/>
            <person name="Abouelleil A."/>
            <person name="Cao P."/>
            <person name="Chapman S."/>
            <person name="Cusick C."/>
            <person name="Shea T."/>
            <person name="Young S."/>
            <person name="Neafsey D."/>
            <person name="Nusbaum C."/>
            <person name="Birren B."/>
        </authorList>
    </citation>
    <scope>NUCLEOTIDE SEQUENCE [LARGE SCALE GENOMIC DNA]</scope>
    <source>
        <strain evidence="3 5">4G2_DIV0659</strain>
    </source>
</reference>
<dbReference type="OrthoDB" id="9800213at2"/>
<dbReference type="InterPro" id="IPR029058">
    <property type="entry name" value="AB_hydrolase_fold"/>
</dbReference>
<dbReference type="RefSeq" id="WP_086331604.1">
    <property type="nucleotide sequence ID" value="NZ_NGLE02000001.1"/>
</dbReference>
<accession>A0A242C6N5</accession>
<evidence type="ECO:0000256" key="1">
    <source>
        <dbReference type="PIRSR" id="PIRSR017388-1"/>
    </source>
</evidence>
<reference evidence="4" key="1">
    <citation type="submission" date="2017-05" db="EMBL/GenBank/DDBJ databases">
        <title>The Genome Sequence of Enterococcus sp. 4G2_DIV0659.</title>
        <authorList>
            <consortium name="The Broad Institute Genomics Platform"/>
            <consortium name="The Broad Institute Genomic Center for Infectious Diseases"/>
            <person name="Earl A."/>
            <person name="Manson A."/>
            <person name="Schwartman J."/>
            <person name="Gilmore M."/>
            <person name="Abouelleil A."/>
            <person name="Cao P."/>
            <person name="Chapman S."/>
            <person name="Cusick C."/>
            <person name="Shea T."/>
            <person name="Young S."/>
            <person name="Neafsey D."/>
            <person name="Nusbaum C."/>
            <person name="Birren B."/>
        </authorList>
    </citation>
    <scope>NUCLEOTIDE SEQUENCE [LARGE SCALE GENOMIC DNA]</scope>
    <source>
        <strain evidence="4">4G2_DIV0659</strain>
    </source>
</reference>
<feature type="active site" description="Charge relay system" evidence="1">
    <location>
        <position position="195"/>
    </location>
</feature>
<dbReference type="Pfam" id="PF12146">
    <property type="entry name" value="Hydrolase_4"/>
    <property type="match status" value="1"/>
</dbReference>
<feature type="active site" description="Nucleophile" evidence="1">
    <location>
        <position position="95"/>
    </location>
</feature>
<keyword evidence="5" id="KW-1185">Reference proteome</keyword>
<evidence type="ECO:0000313" key="4">
    <source>
        <dbReference type="EMBL" id="OTO05570.1"/>
    </source>
</evidence>
<feature type="active site" description="Charge relay system" evidence="1">
    <location>
        <position position="225"/>
    </location>
</feature>
<protein>
    <recommendedName>
        <fullName evidence="2">Serine aminopeptidase S33 domain-containing protein</fullName>
    </recommendedName>
</protein>
<dbReference type="InterPro" id="IPR022742">
    <property type="entry name" value="Hydrolase_4"/>
</dbReference>
<dbReference type="Proteomes" id="UP000195139">
    <property type="component" value="Unassembled WGS sequence"/>
</dbReference>
<dbReference type="STRING" id="1834181.A5880_002743"/>
<dbReference type="PIRSF" id="PIRSF017388">
    <property type="entry name" value="Esterase_lipase"/>
    <property type="match status" value="1"/>
</dbReference>
<feature type="domain" description="Serine aminopeptidase S33" evidence="2">
    <location>
        <begin position="17"/>
        <end position="228"/>
    </location>
</feature>
<comment type="caution">
    <text evidence="4">The sequence shown here is derived from an EMBL/GenBank/DDBJ whole genome shotgun (WGS) entry which is preliminary data.</text>
</comment>
<dbReference type="AlphaFoldDB" id="A0A242C6N5"/>
<gene>
    <name evidence="3" type="ORF">A5880_000468</name>
    <name evidence="4" type="ORF">A5880_002743</name>
</gene>
<organism evidence="4">
    <name type="scientific">Candidatus Enterococcus mansonii</name>
    <dbReference type="NCBI Taxonomy" id="1834181"/>
    <lineage>
        <taxon>Bacteria</taxon>
        <taxon>Bacillati</taxon>
        <taxon>Bacillota</taxon>
        <taxon>Bacilli</taxon>
        <taxon>Lactobacillales</taxon>
        <taxon>Enterococcaceae</taxon>
        <taxon>Enterococcus</taxon>
    </lineage>
</organism>
<dbReference type="InterPro" id="IPR012354">
    <property type="entry name" value="Esterase_lipase"/>
</dbReference>
<dbReference type="EMBL" id="NGLE01000004">
    <property type="protein sequence ID" value="OTO05570.1"/>
    <property type="molecule type" value="Genomic_DNA"/>
</dbReference>
<evidence type="ECO:0000259" key="2">
    <source>
        <dbReference type="Pfam" id="PF12146"/>
    </source>
</evidence>
<name>A0A242C6N5_9ENTE</name>
<evidence type="ECO:0000313" key="3">
    <source>
        <dbReference type="EMBL" id="MEI5992929.1"/>
    </source>
</evidence>
<sequence>MKIINLPKPLFTENGSRAVLLLHAYSGSSNDVRMLSRYLEKANYTVYSPNFSGHATYAPEDILAKTTEDWWQDTLDAIQFLKGKGYQQIAVFGLSMGGIFTMAALTKQLEGIIGGGFFCSPIVPVKNNVPENFLLYSERVLQLAGVSEAEQAERLVKIKQSSYEQLEDIERFSTRIADQLSQVSVPVFMAQAGKDEMIDPQGVYKTAKALQQTRYTLKWYPNSGHVLTVGSDHKQLEQDVLNFLTTLSWNEEKE</sequence>
<dbReference type="InterPro" id="IPR051044">
    <property type="entry name" value="MAG_DAG_Lipase"/>
</dbReference>
<dbReference type="EMBL" id="NGLE02000001">
    <property type="protein sequence ID" value="MEI5992929.1"/>
    <property type="molecule type" value="Genomic_DNA"/>
</dbReference>
<dbReference type="Gene3D" id="3.40.50.1820">
    <property type="entry name" value="alpha/beta hydrolase"/>
    <property type="match status" value="1"/>
</dbReference>
<dbReference type="GO" id="GO:0052689">
    <property type="term" value="F:carboxylic ester hydrolase activity"/>
    <property type="evidence" value="ECO:0007669"/>
    <property type="project" value="InterPro"/>
</dbReference>